<proteinExistence type="predicted"/>
<protein>
    <submittedName>
        <fullName evidence="2">Uncharacterized protein</fullName>
    </submittedName>
</protein>
<keyword evidence="3" id="KW-1185">Reference proteome</keyword>
<feature type="compositionally biased region" description="Basic and acidic residues" evidence="1">
    <location>
        <begin position="549"/>
        <end position="562"/>
    </location>
</feature>
<evidence type="ECO:0000313" key="3">
    <source>
        <dbReference type="Proteomes" id="UP000812966"/>
    </source>
</evidence>
<organism evidence="2 3">
    <name type="scientific">Filobasidium floriforme</name>
    <dbReference type="NCBI Taxonomy" id="5210"/>
    <lineage>
        <taxon>Eukaryota</taxon>
        <taxon>Fungi</taxon>
        <taxon>Dikarya</taxon>
        <taxon>Basidiomycota</taxon>
        <taxon>Agaricomycotina</taxon>
        <taxon>Tremellomycetes</taxon>
        <taxon>Filobasidiales</taxon>
        <taxon>Filobasidiaceae</taxon>
        <taxon>Filobasidium</taxon>
    </lineage>
</organism>
<feature type="region of interest" description="Disordered" evidence="1">
    <location>
        <begin position="134"/>
        <end position="189"/>
    </location>
</feature>
<feature type="compositionally biased region" description="Polar residues" evidence="1">
    <location>
        <begin position="140"/>
        <end position="153"/>
    </location>
</feature>
<evidence type="ECO:0000313" key="2">
    <source>
        <dbReference type="EMBL" id="KAG7561926.1"/>
    </source>
</evidence>
<sequence length="660" mass="73479">MATPASQTTPVNALQAALGPEAFKAFEDYIMTKIKTGMEKVRKTATTSSESDYLKLIERCVEHISDTVEPVLLPMLGKYRVLIVRCELYLNRVGKDLGVKWKETEMFKRYIGPSDHWQEHADAKRMKSIPEHIDLEPATSVITSTSEPASPSRSLPMDDAQVDPLSDETTDPDSESSNNTPTYSFSGQERSGRLKLDIHMSSVVTTEATKSDFGCTGYTPKQIIALLVQVEYIPEKELRGTGLEALNSDHGREEVGSVQPISSAIIKILQAGIINAVWKSVAVYTMSQDRDPKRGTAAQTIGSRSRPIYSMFFLNGRFMRLAIRDRVVRIEFSSDKCGNRGTDRNEVQEAETTLTSTSNKRGTMSGLLARMNMKDGCRSLLRHHITTEDGMKRFWKWCGAAVWSFVPTESEPDSDSDRVRSTSSSTPASTAVRSPMRTGRKTVREEVIGSDLVGTSTPTLASNGVRKRGRTKSVAGMDKGDNGNEERDEDGDDDGRRGNRGKRTKVLVAREQDELEEDDDDDYHEDDDGDEEQGGAENPTSRTRAGGQKQDEETSSRDVEMKSKAGIGIKVDKWRSAIETKTTAEASEIETRDTKENPRPQLLTPSDDLEVGAGDHAMDSEEYMEYVELREKMRILDGLGWRVEYCSPSEIELFADMVRK</sequence>
<feature type="compositionally biased region" description="Basic and acidic residues" evidence="1">
    <location>
        <begin position="589"/>
        <end position="598"/>
    </location>
</feature>
<feature type="compositionally biased region" description="Polar residues" evidence="1">
    <location>
        <begin position="350"/>
        <end position="361"/>
    </location>
</feature>
<accession>A0A8K0JSI0</accession>
<feature type="compositionally biased region" description="Low complexity" evidence="1">
    <location>
        <begin position="421"/>
        <end position="435"/>
    </location>
</feature>
<feature type="compositionally biased region" description="Acidic residues" evidence="1">
    <location>
        <begin position="165"/>
        <end position="174"/>
    </location>
</feature>
<name>A0A8K0JSI0_9TREE</name>
<feature type="region of interest" description="Disordered" evidence="1">
    <location>
        <begin position="408"/>
        <end position="562"/>
    </location>
</feature>
<evidence type="ECO:0000256" key="1">
    <source>
        <dbReference type="SAM" id="MobiDB-lite"/>
    </source>
</evidence>
<dbReference type="AlphaFoldDB" id="A0A8K0JSI0"/>
<dbReference type="Proteomes" id="UP000812966">
    <property type="component" value="Unassembled WGS sequence"/>
</dbReference>
<dbReference type="EMBL" id="JABELV010000043">
    <property type="protein sequence ID" value="KAG7561926.1"/>
    <property type="molecule type" value="Genomic_DNA"/>
</dbReference>
<feature type="compositionally biased region" description="Basic and acidic residues" evidence="1">
    <location>
        <begin position="338"/>
        <end position="347"/>
    </location>
</feature>
<gene>
    <name evidence="2" type="ORF">FFLO_02655</name>
</gene>
<feature type="region of interest" description="Disordered" evidence="1">
    <location>
        <begin position="338"/>
        <end position="361"/>
    </location>
</feature>
<feature type="compositionally biased region" description="Acidic residues" evidence="1">
    <location>
        <begin position="513"/>
        <end position="534"/>
    </location>
</feature>
<reference evidence="2" key="1">
    <citation type="submission" date="2020-04" db="EMBL/GenBank/DDBJ databases">
        <title>Analysis of mating type loci in Filobasidium floriforme.</title>
        <authorList>
            <person name="Nowrousian M."/>
        </authorList>
    </citation>
    <scope>NUCLEOTIDE SEQUENCE</scope>
    <source>
        <strain evidence="2">CBS 6242</strain>
    </source>
</reference>
<feature type="region of interest" description="Disordered" evidence="1">
    <location>
        <begin position="582"/>
        <end position="613"/>
    </location>
</feature>
<feature type="compositionally biased region" description="Polar residues" evidence="1">
    <location>
        <begin position="453"/>
        <end position="462"/>
    </location>
</feature>
<feature type="compositionally biased region" description="Polar residues" evidence="1">
    <location>
        <begin position="178"/>
        <end position="189"/>
    </location>
</feature>
<comment type="caution">
    <text evidence="2">The sequence shown here is derived from an EMBL/GenBank/DDBJ whole genome shotgun (WGS) entry which is preliminary data.</text>
</comment>